<dbReference type="Proteomes" id="UP000267223">
    <property type="component" value="Unassembled WGS sequence"/>
</dbReference>
<keyword evidence="2" id="KW-1185">Reference proteome</keyword>
<dbReference type="EMBL" id="RJJR01000017">
    <property type="protein sequence ID" value="RNI33666.1"/>
    <property type="molecule type" value="Genomic_DNA"/>
</dbReference>
<reference evidence="1 2" key="1">
    <citation type="submission" date="2018-11" db="EMBL/GenBank/DDBJ databases">
        <title>Draft genome sequence of Ferruginibacter sp. BO-59.</title>
        <authorList>
            <person name="Im W.T."/>
        </authorList>
    </citation>
    <scope>NUCLEOTIDE SEQUENCE [LARGE SCALE GENOMIC DNA]</scope>
    <source>
        <strain evidence="1 2">BO-59</strain>
    </source>
</reference>
<dbReference type="AlphaFoldDB" id="A0A3M9N7F4"/>
<proteinExistence type="predicted"/>
<evidence type="ECO:0000313" key="1">
    <source>
        <dbReference type="EMBL" id="RNI33666.1"/>
    </source>
</evidence>
<sequence>MKYSVKLTGGETARNPSCKARRFYIILFFPNLNKYFMKKILMSFILVSVVLTGWSSSKKPGSNVPNLNPASAQFGNPFSSFIAHRQGHSAIGLMWQISSSDNVISFQVQRSYDGEFFDPVSNLSCGASKRFTWEDENVFPGYIYYRIEVTLMDGTTLYSKVETVHIVQK</sequence>
<name>A0A3M9N7F4_9BACT</name>
<evidence type="ECO:0000313" key="2">
    <source>
        <dbReference type="Proteomes" id="UP000267223"/>
    </source>
</evidence>
<organism evidence="1 2">
    <name type="scientific">Hanamia caeni</name>
    <dbReference type="NCBI Taxonomy" id="2294116"/>
    <lineage>
        <taxon>Bacteria</taxon>
        <taxon>Pseudomonadati</taxon>
        <taxon>Bacteroidota</taxon>
        <taxon>Chitinophagia</taxon>
        <taxon>Chitinophagales</taxon>
        <taxon>Chitinophagaceae</taxon>
        <taxon>Hanamia</taxon>
    </lineage>
</organism>
<accession>A0A3M9N7F4</accession>
<comment type="caution">
    <text evidence="1">The sequence shown here is derived from an EMBL/GenBank/DDBJ whole genome shotgun (WGS) entry which is preliminary data.</text>
</comment>
<gene>
    <name evidence="1" type="ORF">EFY79_18075</name>
</gene>
<protein>
    <submittedName>
        <fullName evidence="1">Uncharacterized protein</fullName>
    </submittedName>
</protein>